<evidence type="ECO:0000256" key="1">
    <source>
        <dbReference type="SAM" id="MobiDB-lite"/>
    </source>
</evidence>
<keyword evidence="3" id="KW-1185">Reference proteome</keyword>
<sequence length="425" mass="47400">MGAYCSWFSPLVHAAKGGNIQNQYDSTSKGSCSTGFPPKAYTDNANESKNFVLKDWVDFSKNTIPAFIAELRSFVQQSLVEAERAVYGAGEYYLSDEFKHLEVDSAEWHRWSAEQREAHLKKFRKMKILYKQAEVVPSAIAHVNSTPQPQSEPPRPACTLSVSADEMQIPGIPEATVQGIWSKAAAIVSKPDAISKTGKRPHLVTKESAGRFTCDDGCKMWLSTRICSHTVAVADTINLLPSFVDWRKKCKGASVSLAGMVLSDTPKGAGRKGGKPTKKYGKSASQRVTVQNYSSPFDDCSTPTPPPTPSPSSPFEKPEFFLKWMSRRISVCQGKCERPMRDEQGRMYPPPFDLCLARKERHSYRSPLDGMKKLGKESDCHYHLKRSCVEKADPPYKGEKINIPPEVNVRMNQAHKDALRNEFGQ</sequence>
<evidence type="ECO:0000313" key="2">
    <source>
        <dbReference type="EMBL" id="KAJ7394844.1"/>
    </source>
</evidence>
<dbReference type="Proteomes" id="UP001163046">
    <property type="component" value="Unassembled WGS sequence"/>
</dbReference>
<proteinExistence type="predicted"/>
<dbReference type="EMBL" id="MU825396">
    <property type="protein sequence ID" value="KAJ7394844.1"/>
    <property type="molecule type" value="Genomic_DNA"/>
</dbReference>
<feature type="compositionally biased region" description="Polar residues" evidence="1">
    <location>
        <begin position="283"/>
        <end position="295"/>
    </location>
</feature>
<evidence type="ECO:0000313" key="3">
    <source>
        <dbReference type="Proteomes" id="UP001163046"/>
    </source>
</evidence>
<feature type="compositionally biased region" description="Pro residues" evidence="1">
    <location>
        <begin position="303"/>
        <end position="312"/>
    </location>
</feature>
<comment type="caution">
    <text evidence="2">The sequence shown here is derived from an EMBL/GenBank/DDBJ whole genome shotgun (WGS) entry which is preliminary data.</text>
</comment>
<feature type="compositionally biased region" description="Basic residues" evidence="1">
    <location>
        <begin position="269"/>
        <end position="281"/>
    </location>
</feature>
<accession>A0A9X0DEB6</accession>
<feature type="region of interest" description="Disordered" evidence="1">
    <location>
        <begin position="265"/>
        <end position="315"/>
    </location>
</feature>
<reference evidence="2" key="1">
    <citation type="submission" date="2023-01" db="EMBL/GenBank/DDBJ databases">
        <title>Genome assembly of the deep-sea coral Lophelia pertusa.</title>
        <authorList>
            <person name="Herrera S."/>
            <person name="Cordes E."/>
        </authorList>
    </citation>
    <scope>NUCLEOTIDE SEQUENCE</scope>
    <source>
        <strain evidence="2">USNM1676648</strain>
        <tissue evidence="2">Polyp</tissue>
    </source>
</reference>
<organism evidence="2 3">
    <name type="scientific">Desmophyllum pertusum</name>
    <dbReference type="NCBI Taxonomy" id="174260"/>
    <lineage>
        <taxon>Eukaryota</taxon>
        <taxon>Metazoa</taxon>
        <taxon>Cnidaria</taxon>
        <taxon>Anthozoa</taxon>
        <taxon>Hexacorallia</taxon>
        <taxon>Scleractinia</taxon>
        <taxon>Caryophylliina</taxon>
        <taxon>Caryophylliidae</taxon>
        <taxon>Desmophyllum</taxon>
    </lineage>
</organism>
<dbReference type="AlphaFoldDB" id="A0A9X0DEB6"/>
<protein>
    <submittedName>
        <fullName evidence="2">Uncharacterized protein</fullName>
    </submittedName>
</protein>
<name>A0A9X0DEB6_9CNID</name>
<gene>
    <name evidence="2" type="ORF">OS493_000679</name>
</gene>
<dbReference type="OrthoDB" id="6003847at2759"/>